<proteinExistence type="predicted"/>
<evidence type="ECO:0000313" key="2">
    <source>
        <dbReference type="Proteomes" id="UP000732193"/>
    </source>
</evidence>
<dbReference type="EMBL" id="JAFBRM010000002">
    <property type="protein sequence ID" value="MBM1713818.1"/>
    <property type="molecule type" value="Genomic_DNA"/>
</dbReference>
<organism evidence="1 2">
    <name type="scientific">Sulfitobacter geojensis</name>
    <dbReference type="NCBI Taxonomy" id="1342299"/>
    <lineage>
        <taxon>Bacteria</taxon>
        <taxon>Pseudomonadati</taxon>
        <taxon>Pseudomonadota</taxon>
        <taxon>Alphaproteobacteria</taxon>
        <taxon>Rhodobacterales</taxon>
        <taxon>Roseobacteraceae</taxon>
        <taxon>Sulfitobacter</taxon>
    </lineage>
</organism>
<dbReference type="InterPro" id="IPR021251">
    <property type="entry name" value="DUF2793"/>
</dbReference>
<gene>
    <name evidence="1" type="ORF">JQV55_09615</name>
</gene>
<keyword evidence="2" id="KW-1185">Reference proteome</keyword>
<dbReference type="AlphaFoldDB" id="A0AAE3B640"/>
<dbReference type="Proteomes" id="UP000732193">
    <property type="component" value="Unassembled WGS sequence"/>
</dbReference>
<accession>A0AAE3B640</accession>
<name>A0AAE3B640_9RHOB</name>
<protein>
    <submittedName>
        <fullName evidence="1">DUF2793 domain-containing protein</fullName>
    </submittedName>
</protein>
<reference evidence="1 2" key="1">
    <citation type="submission" date="2021-01" db="EMBL/GenBank/DDBJ databases">
        <title>Diatom-associated Roseobacters Show Island Model of Population Structure.</title>
        <authorList>
            <person name="Qu L."/>
            <person name="Feng X."/>
            <person name="Chen Y."/>
            <person name="Li L."/>
            <person name="Wang X."/>
            <person name="Hu Z."/>
            <person name="Wang H."/>
            <person name="Luo H."/>
        </authorList>
    </citation>
    <scope>NUCLEOTIDE SEQUENCE [LARGE SCALE GENOMIC DNA]</scope>
    <source>
        <strain evidence="1 2">TR60-84</strain>
    </source>
</reference>
<dbReference type="RefSeq" id="WP_203242103.1">
    <property type="nucleotide sequence ID" value="NZ_JAFBRH010000002.1"/>
</dbReference>
<evidence type="ECO:0000313" key="1">
    <source>
        <dbReference type="EMBL" id="MBM1713818.1"/>
    </source>
</evidence>
<sequence>MSQTSPTLSLPYIQPAQAQKHVTHNEALRILDAVTQLSVISTTLTTPPGQTAEGDRFIVADAATGVWAGQEHNVAVWVDNTWQFFTPNIGWRADIASSGEEVRFDGTDWQPTGGGGAGSDLQNVPLLGVNTTADATNKLAVSADATLLNNAGGGHQLKLNKAAATDTASLLFQTGFGGRAEMGTAGNDNFEIKVSPNGSNFKTAIRTEAATGAVQMPSGQSYFQDVFILNDSAWSVAIPWSNPSRILMWLSVNQEGRYFLFSITGTLTGVNNFGEMFANPPGTLTYQTGPLTGTTGPAGGINISIDVTGPAPKLFVENRMGTNRLFTLSTMGK</sequence>
<comment type="caution">
    <text evidence="1">The sequence shown here is derived from an EMBL/GenBank/DDBJ whole genome shotgun (WGS) entry which is preliminary data.</text>
</comment>
<dbReference type="Pfam" id="PF10983">
    <property type="entry name" value="DUF2793"/>
    <property type="match status" value="1"/>
</dbReference>